<evidence type="ECO:0000256" key="3">
    <source>
        <dbReference type="ARBA" id="ARBA00022756"/>
    </source>
</evidence>
<evidence type="ECO:0000313" key="6">
    <source>
        <dbReference type="EMBL" id="KEQ01420.1"/>
    </source>
</evidence>
<sequence length="264" mass="29364">MQACQNEVSNEVILMITPSRTLLIHGWGANHHIFDPLQAYLPTPWQQNWYTPDLPGHGCAPFNGNFSIDSIADQLAAQLTAPAHLLGWSLGGMVALTLAARYPEKVATLCLTASLVRLLADSDYPQGLKRTSLNIMADKFREDYPKYMQQFLQLQMLYADTSAQASVNSIIPAICQYGPPAALNAALHALEQADLRPLLTSINCPVLLVYGDRDAITPPRMGEYIHQRLPQSEWCLLPQAAHTPFLSHPDQFACALCQFWERHT</sequence>
<keyword evidence="6" id="KW-0808">Transferase</keyword>
<keyword evidence="4 6" id="KW-0378">Hydrolase</keyword>
<keyword evidence="6" id="KW-0012">Acyltransferase</keyword>
<dbReference type="NCBIfam" id="TIGR01738">
    <property type="entry name" value="bioH"/>
    <property type="match status" value="1"/>
</dbReference>
<evidence type="ECO:0000256" key="1">
    <source>
        <dbReference type="ARBA" id="ARBA00022487"/>
    </source>
</evidence>
<evidence type="ECO:0000256" key="2">
    <source>
        <dbReference type="ARBA" id="ARBA00022490"/>
    </source>
</evidence>
<name>A0A074VG52_9NEIS</name>
<reference evidence="6 7" key="1">
    <citation type="journal article" date="2014" name="PLoS Genet.">
        <title>Hidden diversity in honey bee gut symbionts detected by single-cell genomics.</title>
        <authorList>
            <person name="Engel P."/>
            <person name="Stepanauskas R."/>
            <person name="Moran N."/>
        </authorList>
    </citation>
    <scope>NUCLEOTIDE SEQUENCE [LARGE SCALE GENOMIC DNA]</scope>
    <source>
        <strain evidence="6 7">SCGC AB-598-J21</strain>
    </source>
</reference>
<dbReference type="GO" id="GO:0052689">
    <property type="term" value="F:carboxylic ester hydrolase activity"/>
    <property type="evidence" value="ECO:0007669"/>
    <property type="project" value="UniProtKB-KW"/>
</dbReference>
<dbReference type="AlphaFoldDB" id="A0A074VG52"/>
<dbReference type="PANTHER" id="PTHR43194:SF5">
    <property type="entry name" value="PIMELOYL-[ACYL-CARRIER PROTEIN] METHYL ESTER ESTERASE"/>
    <property type="match status" value="1"/>
</dbReference>
<dbReference type="PANTHER" id="PTHR43194">
    <property type="entry name" value="HYDROLASE ALPHA/BETA FOLD FAMILY"/>
    <property type="match status" value="1"/>
</dbReference>
<gene>
    <name evidence="6" type="ORF">SASC598J21_008010</name>
</gene>
<keyword evidence="3" id="KW-0093">Biotin biosynthesis</keyword>
<dbReference type="GO" id="GO:0009102">
    <property type="term" value="P:biotin biosynthetic process"/>
    <property type="evidence" value="ECO:0007669"/>
    <property type="project" value="UniProtKB-KW"/>
</dbReference>
<organism evidence="6 7">
    <name type="scientific">Snodgrassella alvi SCGC AB-598-J21</name>
    <dbReference type="NCBI Taxonomy" id="1385367"/>
    <lineage>
        <taxon>Bacteria</taxon>
        <taxon>Pseudomonadati</taxon>
        <taxon>Pseudomonadota</taxon>
        <taxon>Betaproteobacteria</taxon>
        <taxon>Neisseriales</taxon>
        <taxon>Neisseriaceae</taxon>
        <taxon>Snodgrassella</taxon>
    </lineage>
</organism>
<dbReference type="GO" id="GO:0016746">
    <property type="term" value="F:acyltransferase activity"/>
    <property type="evidence" value="ECO:0007669"/>
    <property type="project" value="UniProtKB-KW"/>
</dbReference>
<dbReference type="SUPFAM" id="SSF53474">
    <property type="entry name" value="alpha/beta-Hydrolases"/>
    <property type="match status" value="1"/>
</dbReference>
<keyword evidence="2" id="KW-0963">Cytoplasm</keyword>
<dbReference type="Gene3D" id="3.40.50.1820">
    <property type="entry name" value="alpha/beta hydrolase"/>
    <property type="match status" value="1"/>
</dbReference>
<proteinExistence type="predicted"/>
<dbReference type="InterPro" id="IPR010076">
    <property type="entry name" value="BioH"/>
</dbReference>
<dbReference type="InterPro" id="IPR000073">
    <property type="entry name" value="AB_hydrolase_1"/>
</dbReference>
<evidence type="ECO:0000256" key="4">
    <source>
        <dbReference type="ARBA" id="ARBA00022801"/>
    </source>
</evidence>
<evidence type="ECO:0000259" key="5">
    <source>
        <dbReference type="Pfam" id="PF00561"/>
    </source>
</evidence>
<comment type="caution">
    <text evidence="6">The sequence shown here is derived from an EMBL/GenBank/DDBJ whole genome shotgun (WGS) entry which is preliminary data.</text>
</comment>
<dbReference type="EMBL" id="AVQL01000419">
    <property type="protein sequence ID" value="KEQ01420.1"/>
    <property type="molecule type" value="Genomic_DNA"/>
</dbReference>
<feature type="domain" description="AB hydrolase-1" evidence="5">
    <location>
        <begin position="22"/>
        <end position="249"/>
    </location>
</feature>
<dbReference type="InterPro" id="IPR050228">
    <property type="entry name" value="Carboxylesterase_BioH"/>
</dbReference>
<accession>A0A074VG52</accession>
<dbReference type="Pfam" id="PF00561">
    <property type="entry name" value="Abhydrolase_1"/>
    <property type="match status" value="1"/>
</dbReference>
<dbReference type="Proteomes" id="UP000027644">
    <property type="component" value="Unassembled WGS sequence"/>
</dbReference>
<protein>
    <submittedName>
        <fullName evidence="6">Putative hydrolase or acyltransferase (Alpha/beta hydrolase superfamily)</fullName>
    </submittedName>
</protein>
<evidence type="ECO:0000313" key="7">
    <source>
        <dbReference type="Proteomes" id="UP000027644"/>
    </source>
</evidence>
<keyword evidence="1" id="KW-0719">Serine esterase</keyword>
<dbReference type="InterPro" id="IPR029058">
    <property type="entry name" value="AB_hydrolase_fold"/>
</dbReference>